<protein>
    <submittedName>
        <fullName evidence="1">Uncharacterized protein</fullName>
    </submittedName>
</protein>
<evidence type="ECO:0000313" key="1">
    <source>
        <dbReference type="EMBL" id="KAF7801551.1"/>
    </source>
</evidence>
<comment type="caution">
    <text evidence="1">The sequence shown here is derived from an EMBL/GenBank/DDBJ whole genome shotgun (WGS) entry which is preliminary data.</text>
</comment>
<reference evidence="1" key="1">
    <citation type="submission" date="2020-09" db="EMBL/GenBank/DDBJ databases">
        <title>Genome-Enabled Discovery of Anthraquinone Biosynthesis in Senna tora.</title>
        <authorList>
            <person name="Kang S.-H."/>
            <person name="Pandey R.P."/>
            <person name="Lee C.-M."/>
            <person name="Sim J.-S."/>
            <person name="Jeong J.-T."/>
            <person name="Choi B.-S."/>
            <person name="Jung M."/>
            <person name="Ginzburg D."/>
            <person name="Zhao K."/>
            <person name="Won S.Y."/>
            <person name="Oh T.-J."/>
            <person name="Yu Y."/>
            <person name="Kim N.-H."/>
            <person name="Lee O.R."/>
            <person name="Lee T.-H."/>
            <person name="Bashyal P."/>
            <person name="Kim T.-S."/>
            <person name="Lee W.-H."/>
            <person name="Kawkins C."/>
            <person name="Kim C.-K."/>
            <person name="Kim J.S."/>
            <person name="Ahn B.O."/>
            <person name="Rhee S.Y."/>
            <person name="Sohng J.K."/>
        </authorList>
    </citation>
    <scope>NUCLEOTIDE SEQUENCE</scope>
    <source>
        <tissue evidence="1">Leaf</tissue>
    </source>
</reference>
<sequence>MACSVFISRIQSASPLVPTLSFRATTAVDSTASFRQVASLFTVSLSHRVWVLLCIAASLHRVWVLLCCALKSNLTPKVVFGNMAADDTAGSFVTSNVTETNETGWTDVALVLITSHKLNNHNAVTTMVPIGWTDAAPVLL</sequence>
<gene>
    <name evidence="1" type="ORF">G2W53_040662</name>
</gene>
<proteinExistence type="predicted"/>
<evidence type="ECO:0000313" key="2">
    <source>
        <dbReference type="Proteomes" id="UP000634136"/>
    </source>
</evidence>
<dbReference type="AlphaFoldDB" id="A0A834SEG3"/>
<dbReference type="Proteomes" id="UP000634136">
    <property type="component" value="Unassembled WGS sequence"/>
</dbReference>
<organism evidence="1 2">
    <name type="scientific">Senna tora</name>
    <dbReference type="NCBI Taxonomy" id="362788"/>
    <lineage>
        <taxon>Eukaryota</taxon>
        <taxon>Viridiplantae</taxon>
        <taxon>Streptophyta</taxon>
        <taxon>Embryophyta</taxon>
        <taxon>Tracheophyta</taxon>
        <taxon>Spermatophyta</taxon>
        <taxon>Magnoliopsida</taxon>
        <taxon>eudicotyledons</taxon>
        <taxon>Gunneridae</taxon>
        <taxon>Pentapetalae</taxon>
        <taxon>rosids</taxon>
        <taxon>fabids</taxon>
        <taxon>Fabales</taxon>
        <taxon>Fabaceae</taxon>
        <taxon>Caesalpinioideae</taxon>
        <taxon>Cassia clade</taxon>
        <taxon>Senna</taxon>
    </lineage>
</organism>
<name>A0A834SEG3_9FABA</name>
<accession>A0A834SEG3</accession>
<dbReference type="EMBL" id="JAAIUW010000013">
    <property type="protein sequence ID" value="KAF7801551.1"/>
    <property type="molecule type" value="Genomic_DNA"/>
</dbReference>
<keyword evidence="2" id="KW-1185">Reference proteome</keyword>